<dbReference type="PANTHER" id="PTHR24300">
    <property type="entry name" value="CYTOCHROME P450 508A4-RELATED"/>
    <property type="match status" value="1"/>
</dbReference>
<dbReference type="Pfam" id="PF00067">
    <property type="entry name" value="p450"/>
    <property type="match status" value="1"/>
</dbReference>
<keyword evidence="6" id="KW-0408">Iron</keyword>
<dbReference type="GO" id="GO:0006805">
    <property type="term" value="P:xenobiotic metabolic process"/>
    <property type="evidence" value="ECO:0007669"/>
    <property type="project" value="TreeGrafter"/>
</dbReference>
<evidence type="ECO:0000313" key="8">
    <source>
        <dbReference type="EMBL" id="AEY61299.1"/>
    </source>
</evidence>
<evidence type="ECO:0000256" key="5">
    <source>
        <dbReference type="ARBA" id="ARBA00023002"/>
    </source>
</evidence>
<dbReference type="InterPro" id="IPR036396">
    <property type="entry name" value="Cyt_P450_sf"/>
</dbReference>
<dbReference type="GO" id="GO:0020037">
    <property type="term" value="F:heme binding"/>
    <property type="evidence" value="ECO:0007669"/>
    <property type="project" value="InterPro"/>
</dbReference>
<accession>V9ILU6</accession>
<comment type="similarity">
    <text evidence="2">Belongs to the cytochrome P450 family.</text>
</comment>
<dbReference type="GO" id="GO:0005506">
    <property type="term" value="F:iron ion binding"/>
    <property type="evidence" value="ECO:0007669"/>
    <property type="project" value="InterPro"/>
</dbReference>
<evidence type="ECO:0000256" key="6">
    <source>
        <dbReference type="ARBA" id="ARBA00023004"/>
    </source>
</evidence>
<keyword evidence="7" id="KW-0503">Monooxygenase</keyword>
<organism evidence="8">
    <name type="scientific">Apis cerana</name>
    <name type="common">Indian honeybee</name>
    <dbReference type="NCBI Taxonomy" id="7461"/>
    <lineage>
        <taxon>Eukaryota</taxon>
        <taxon>Metazoa</taxon>
        <taxon>Ecdysozoa</taxon>
        <taxon>Arthropoda</taxon>
        <taxon>Hexapoda</taxon>
        <taxon>Insecta</taxon>
        <taxon>Pterygota</taxon>
        <taxon>Neoptera</taxon>
        <taxon>Endopterygota</taxon>
        <taxon>Hymenoptera</taxon>
        <taxon>Apocrita</taxon>
        <taxon>Aculeata</taxon>
        <taxon>Apoidea</taxon>
        <taxon>Anthophila</taxon>
        <taxon>Apidae</taxon>
        <taxon>Apis</taxon>
    </lineage>
</organism>
<dbReference type="GO" id="GO:0006082">
    <property type="term" value="P:organic acid metabolic process"/>
    <property type="evidence" value="ECO:0007669"/>
    <property type="project" value="TreeGrafter"/>
</dbReference>
<keyword evidence="3" id="KW-0349">Heme</keyword>
<reference evidence="8" key="1">
    <citation type="submission" date="2011-11" db="EMBL/GenBank/DDBJ databases">
        <title>Decoding the brain transcriptome of the Eastern honeybee (Apis cerana) based on pyrosequencing.</title>
        <authorList>
            <person name="Sun L."/>
            <person name="Zheng H."/>
            <person name="Wang Y."/>
            <person name="Xie X."/>
            <person name="Zhu Y."/>
            <person name="Gu W."/>
            <person name="Wang S."/>
        </authorList>
    </citation>
    <scope>NUCLEOTIDE SEQUENCE</scope>
    <source>
        <tissue evidence="8">Brain</tissue>
    </source>
</reference>
<dbReference type="GO" id="GO:0016712">
    <property type="term" value="F:oxidoreductase activity, acting on paired donors, with incorporation or reduction of molecular oxygen, reduced flavin or flavoprotein as one donor, and incorporation of one atom of oxygen"/>
    <property type="evidence" value="ECO:0007669"/>
    <property type="project" value="TreeGrafter"/>
</dbReference>
<keyword evidence="5" id="KW-0560">Oxidoreductase</keyword>
<dbReference type="Gene3D" id="1.10.630.10">
    <property type="entry name" value="Cytochrome P450"/>
    <property type="match status" value="1"/>
</dbReference>
<evidence type="ECO:0000256" key="2">
    <source>
        <dbReference type="ARBA" id="ARBA00010617"/>
    </source>
</evidence>
<name>V9ILU6_APICE</name>
<evidence type="ECO:0000256" key="1">
    <source>
        <dbReference type="ARBA" id="ARBA00001971"/>
    </source>
</evidence>
<dbReference type="EMBL" id="JR050526">
    <property type="protein sequence ID" value="AEY61299.1"/>
    <property type="molecule type" value="mRNA"/>
</dbReference>
<dbReference type="AlphaFoldDB" id="V9ILU6"/>
<dbReference type="SUPFAM" id="SSF48264">
    <property type="entry name" value="Cytochrome P450"/>
    <property type="match status" value="1"/>
</dbReference>
<evidence type="ECO:0000256" key="7">
    <source>
        <dbReference type="ARBA" id="ARBA00023033"/>
    </source>
</evidence>
<dbReference type="PANTHER" id="PTHR24300:SF376">
    <property type="entry name" value="CYTOCHROME P450 15A1"/>
    <property type="match status" value="1"/>
</dbReference>
<sequence length="261" mass="30735">MFAIVLLMLIVILILSIIFIKIEKNTKSYPPGPFSWPFIGNQILLKRLTRDYGGQHKAFMELSKRYNSDIITVNISHEKIIIVSGSKFCDMILQNEEFQGRPWNEFIKIRNMGKKQGITMNDGPEWKELRNWMMRTMRIFGFGKSEMIKMIQNQLVIFSENLNKNKLHQLKLLFVPAVINVLWNFTTGELIAFNQQQKLEYFLDLLERRSRCFDITGGLLAAFPWIRYIAPEISGYNIMCMLNKELKDFLMKIINDHKEKI</sequence>
<dbReference type="InterPro" id="IPR001128">
    <property type="entry name" value="Cyt_P450"/>
</dbReference>
<dbReference type="InterPro" id="IPR050182">
    <property type="entry name" value="Cytochrome_P450_fam2"/>
</dbReference>
<comment type="cofactor">
    <cofactor evidence="1">
        <name>heme</name>
        <dbReference type="ChEBI" id="CHEBI:30413"/>
    </cofactor>
</comment>
<keyword evidence="4" id="KW-0479">Metal-binding</keyword>
<protein>
    <submittedName>
        <fullName evidence="8">Cytochrome P450 305a1</fullName>
    </submittedName>
</protein>
<dbReference type="GO" id="GO:0005737">
    <property type="term" value="C:cytoplasm"/>
    <property type="evidence" value="ECO:0007669"/>
    <property type="project" value="TreeGrafter"/>
</dbReference>
<evidence type="ECO:0000256" key="3">
    <source>
        <dbReference type="ARBA" id="ARBA00022617"/>
    </source>
</evidence>
<proteinExistence type="evidence at transcript level"/>
<gene>
    <name evidence="8" type="ORF">ACCB11747</name>
</gene>
<dbReference type="GO" id="GO:0008395">
    <property type="term" value="F:steroid hydroxylase activity"/>
    <property type="evidence" value="ECO:0007669"/>
    <property type="project" value="TreeGrafter"/>
</dbReference>
<evidence type="ECO:0000256" key="4">
    <source>
        <dbReference type="ARBA" id="ARBA00022723"/>
    </source>
</evidence>